<dbReference type="SUPFAM" id="SSF55205">
    <property type="entry name" value="EPT/RTPC-like"/>
    <property type="match status" value="1"/>
</dbReference>
<dbReference type="InterPro" id="IPR013792">
    <property type="entry name" value="RNA3'P_cycl/enolpyr_Trfase_a/b"/>
</dbReference>
<comment type="caution">
    <text evidence="3">The sequence shown here is derived from an EMBL/GenBank/DDBJ whole genome shotgun (WGS) entry which is preliminary data.</text>
</comment>
<dbReference type="Gene3D" id="3.65.10.10">
    <property type="entry name" value="Enolpyruvate transferase domain"/>
    <property type="match status" value="2"/>
</dbReference>
<dbReference type="EMBL" id="LAZR01054408">
    <property type="protein sequence ID" value="KKK78625.1"/>
    <property type="molecule type" value="Genomic_DNA"/>
</dbReference>
<protein>
    <recommendedName>
        <fullName evidence="2">Enolpyruvate transferase domain-containing protein</fullName>
    </recommendedName>
</protein>
<organism evidence="3">
    <name type="scientific">marine sediment metagenome</name>
    <dbReference type="NCBI Taxonomy" id="412755"/>
    <lineage>
        <taxon>unclassified sequences</taxon>
        <taxon>metagenomes</taxon>
        <taxon>ecological metagenomes</taxon>
    </lineage>
</organism>
<keyword evidence="1" id="KW-0808">Transferase</keyword>
<proteinExistence type="predicted"/>
<name>A0A0F8YXQ9_9ZZZZ</name>
<reference evidence="3" key="1">
    <citation type="journal article" date="2015" name="Nature">
        <title>Complex archaea that bridge the gap between prokaryotes and eukaryotes.</title>
        <authorList>
            <person name="Spang A."/>
            <person name="Saw J.H."/>
            <person name="Jorgensen S.L."/>
            <person name="Zaremba-Niedzwiedzka K."/>
            <person name="Martijn J."/>
            <person name="Lind A.E."/>
            <person name="van Eijk R."/>
            <person name="Schleper C."/>
            <person name="Guy L."/>
            <person name="Ettema T.J."/>
        </authorList>
    </citation>
    <scope>NUCLEOTIDE SEQUENCE</scope>
</reference>
<dbReference type="InterPro" id="IPR001986">
    <property type="entry name" value="Enolpyruvate_Tfrase_dom"/>
</dbReference>
<dbReference type="PANTHER" id="PTHR21090:SF5">
    <property type="entry name" value="PENTAFUNCTIONAL AROM POLYPEPTIDE"/>
    <property type="match status" value="1"/>
</dbReference>
<feature type="domain" description="Enolpyruvate transferase" evidence="2">
    <location>
        <begin position="7"/>
        <end position="267"/>
    </location>
</feature>
<dbReference type="GO" id="GO:0003866">
    <property type="term" value="F:3-phosphoshikimate 1-carboxyvinyltransferase activity"/>
    <property type="evidence" value="ECO:0007669"/>
    <property type="project" value="TreeGrafter"/>
</dbReference>
<gene>
    <name evidence="3" type="ORF">LCGC14_2841710</name>
</gene>
<evidence type="ECO:0000313" key="3">
    <source>
        <dbReference type="EMBL" id="KKK78625.1"/>
    </source>
</evidence>
<evidence type="ECO:0000256" key="1">
    <source>
        <dbReference type="ARBA" id="ARBA00022679"/>
    </source>
</evidence>
<sequence>VVHGPITGGAAHIDGADSQPVSALLIACSLAEKPTELTVINPGEKPWVGVTLHWLDRCGAAIENDAFGHYRIPGGARWDGFDVTIPKDWSAAMYPIVAGLICPDSEVKVTGVDINDAQGDKLVLDVLRDMGADLEVGEEGVVARTSRLQGREIDCNDFIDQFMLLAVVGACAEGETVLTNAEICRHKECDRISEMAKALSAMGADVEERPDGLVIRRSNLHGARLHSRRDHRMVMTMSLAGMVASGQTIINDIDCIKKTFPRFVERMAALACDMQKS</sequence>
<dbReference type="PANTHER" id="PTHR21090">
    <property type="entry name" value="AROM/DEHYDROQUINATE SYNTHASE"/>
    <property type="match status" value="1"/>
</dbReference>
<evidence type="ECO:0000259" key="2">
    <source>
        <dbReference type="Pfam" id="PF00275"/>
    </source>
</evidence>
<feature type="non-terminal residue" evidence="3">
    <location>
        <position position="1"/>
    </location>
</feature>
<accession>A0A0F8YXQ9</accession>
<dbReference type="GO" id="GO:0009423">
    <property type="term" value="P:chorismate biosynthetic process"/>
    <property type="evidence" value="ECO:0007669"/>
    <property type="project" value="TreeGrafter"/>
</dbReference>
<dbReference type="AlphaFoldDB" id="A0A0F8YXQ9"/>
<dbReference type="Pfam" id="PF00275">
    <property type="entry name" value="EPSP_synthase"/>
    <property type="match status" value="1"/>
</dbReference>
<dbReference type="InterPro" id="IPR036968">
    <property type="entry name" value="Enolpyruvate_Tfrase_sf"/>
</dbReference>